<gene>
    <name evidence="3" type="ORF">NWE73_07025</name>
</gene>
<evidence type="ECO:0000259" key="2">
    <source>
        <dbReference type="Pfam" id="PF02481"/>
    </source>
</evidence>
<evidence type="ECO:0000313" key="3">
    <source>
        <dbReference type="EMBL" id="MDG0816109.1"/>
    </source>
</evidence>
<dbReference type="InterPro" id="IPR057666">
    <property type="entry name" value="DrpA_SLOG"/>
</dbReference>
<dbReference type="PANTHER" id="PTHR43022:SF1">
    <property type="entry name" value="PROTEIN SMF"/>
    <property type="match status" value="1"/>
</dbReference>
<sequence>MNDLFAFSQLIKNHPFYKKHRDEVHQLYFRLGKCGSLNVENLLKMFKECLPVMFFTLDDSQKMLAQIAEETLKRRLEGVQFVVYGEELYPPSCYMMADPPLTLSFLGSPVWLMERSLSVVGSREPSYESLRWMEKELAAFCEQEQPLIVSGGARGVDQKAHAVALRKNCSTVVVLPSGLGEMYPDSLKEWIHPVLDGGGCLLSEYDYGQKMHKHLFHHRNRLIAALGAATLLVEARKRSGTLITANQAVQLGRSVWVVPGHPQDPHFGGSLDLLSEGAVMVRDAQDLSMFFHSELISEKMASVGVGGSGDLPH</sequence>
<comment type="caution">
    <text evidence="3">The sequence shown here is derived from an EMBL/GenBank/DDBJ whole genome shotgun (WGS) entry which is preliminary data.</text>
</comment>
<comment type="similarity">
    <text evidence="1">Belongs to the DprA/Smf family.</text>
</comment>
<dbReference type="EMBL" id="JANRMI010000002">
    <property type="protein sequence ID" value="MDG0816109.1"/>
    <property type="molecule type" value="Genomic_DNA"/>
</dbReference>
<feature type="domain" description="Smf/DprA SLOG" evidence="2">
    <location>
        <begin position="81"/>
        <end position="290"/>
    </location>
</feature>
<dbReference type="PANTHER" id="PTHR43022">
    <property type="entry name" value="PROTEIN SMF"/>
    <property type="match status" value="1"/>
</dbReference>
<organism evidence="3 4">
    <name type="scientific">Bdellovibrio svalbardensis</name>
    <dbReference type="NCBI Taxonomy" id="2972972"/>
    <lineage>
        <taxon>Bacteria</taxon>
        <taxon>Pseudomonadati</taxon>
        <taxon>Bdellovibrionota</taxon>
        <taxon>Bdellovibrionia</taxon>
        <taxon>Bdellovibrionales</taxon>
        <taxon>Pseudobdellovibrionaceae</taxon>
        <taxon>Bdellovibrio</taxon>
    </lineage>
</organism>
<dbReference type="Pfam" id="PF02481">
    <property type="entry name" value="DNA_processg_A"/>
    <property type="match status" value="1"/>
</dbReference>
<evidence type="ECO:0000256" key="1">
    <source>
        <dbReference type="ARBA" id="ARBA00006525"/>
    </source>
</evidence>
<name>A0ABT6DJL2_9BACT</name>
<keyword evidence="4" id="KW-1185">Reference proteome</keyword>
<dbReference type="Gene3D" id="3.40.50.450">
    <property type="match status" value="1"/>
</dbReference>
<accession>A0ABT6DJL2</accession>
<evidence type="ECO:0000313" key="4">
    <source>
        <dbReference type="Proteomes" id="UP001152321"/>
    </source>
</evidence>
<reference evidence="3" key="1">
    <citation type="submission" date="2022-08" db="EMBL/GenBank/DDBJ databases">
        <title>Novel Bdellovibrio Species Isolated from Svalbard: Designation Bdellovibrio svalbardensis.</title>
        <authorList>
            <person name="Mitchell R.J."/>
            <person name="Choi S.Y."/>
        </authorList>
    </citation>
    <scope>NUCLEOTIDE SEQUENCE</scope>
    <source>
        <strain evidence="3">PAP01</strain>
    </source>
</reference>
<protein>
    <submittedName>
        <fullName evidence="3">DNA-protecting protein DprA</fullName>
    </submittedName>
</protein>
<proteinExistence type="inferred from homology"/>
<dbReference type="SUPFAM" id="SSF102405">
    <property type="entry name" value="MCP/YpsA-like"/>
    <property type="match status" value="1"/>
</dbReference>
<dbReference type="Proteomes" id="UP001152321">
    <property type="component" value="Unassembled WGS sequence"/>
</dbReference>
<dbReference type="InterPro" id="IPR003488">
    <property type="entry name" value="DprA"/>
</dbReference>